<dbReference type="Proteomes" id="UP000664344">
    <property type="component" value="Unassembled WGS sequence"/>
</dbReference>
<comment type="caution">
    <text evidence="2">The sequence shown here is derived from an EMBL/GenBank/DDBJ whole genome shotgun (WGS) entry which is preliminary data.</text>
</comment>
<feature type="compositionally biased region" description="Basic and acidic residues" evidence="1">
    <location>
        <begin position="88"/>
        <end position="101"/>
    </location>
</feature>
<keyword evidence="3" id="KW-1185">Reference proteome</keyword>
<protein>
    <submittedName>
        <fullName evidence="2">Uncharacterized protein</fullName>
    </submittedName>
</protein>
<sequence>MSGTGTRIWWPKTGFTQGLSQSHGIFVKVLKWNRFGADMAIFHLNGNTTHGFTEMAGSVMDAVVCEGAPGIVFIGFRLARRLSGKLPELKNDDESGLEKNIKKASPGTGLS</sequence>
<name>A0ABS3BAZ5_9GAMM</name>
<evidence type="ECO:0000256" key="1">
    <source>
        <dbReference type="SAM" id="MobiDB-lite"/>
    </source>
</evidence>
<feature type="region of interest" description="Disordered" evidence="1">
    <location>
        <begin position="88"/>
        <end position="111"/>
    </location>
</feature>
<dbReference type="EMBL" id="JAFKDB010000007">
    <property type="protein sequence ID" value="MBN7768490.1"/>
    <property type="molecule type" value="Genomic_DNA"/>
</dbReference>
<evidence type="ECO:0000313" key="3">
    <source>
        <dbReference type="Proteomes" id="UP000664344"/>
    </source>
</evidence>
<organism evidence="2 3">
    <name type="scientific">Marinobacter daepoensis</name>
    <dbReference type="NCBI Taxonomy" id="262077"/>
    <lineage>
        <taxon>Bacteria</taxon>
        <taxon>Pseudomonadati</taxon>
        <taxon>Pseudomonadota</taxon>
        <taxon>Gammaproteobacteria</taxon>
        <taxon>Pseudomonadales</taxon>
        <taxon>Marinobacteraceae</taxon>
        <taxon>Marinobacter</taxon>
    </lineage>
</organism>
<accession>A0ABS3BAZ5</accession>
<reference evidence="2 3" key="1">
    <citation type="submission" date="2021-02" db="EMBL/GenBank/DDBJ databases">
        <title>PHA producing bacteria isolated from coastal sediment in Guangdong, Shenzhen.</title>
        <authorList>
            <person name="Zheng W."/>
            <person name="Yu S."/>
            <person name="Huang Y."/>
        </authorList>
    </citation>
    <scope>NUCLEOTIDE SEQUENCE [LARGE SCALE GENOMIC DNA]</scope>
    <source>
        <strain evidence="2 3">TN21-5</strain>
    </source>
</reference>
<evidence type="ECO:0000313" key="2">
    <source>
        <dbReference type="EMBL" id="MBN7768490.1"/>
    </source>
</evidence>
<gene>
    <name evidence="2" type="ORF">JYP53_01075</name>
</gene>
<proteinExistence type="predicted"/>